<dbReference type="EMBL" id="JBHSBC010000072">
    <property type="protein sequence ID" value="MFC3986849.1"/>
    <property type="molecule type" value="Genomic_DNA"/>
</dbReference>
<sequence length="129" mass="14578">MNDFPHPFVSDEPDPYTETALVIGVIYPGSRPHPHPPHWIDVGADELGDLYPDEVLRRWGKGLSWDDGDLNHVPYLVPKDDFRDGEQLVFAREHQVRVIGPDEFAVEPRDIENLRRAAQAGTSSERPAS</sequence>
<accession>A0ABV8FDS5</accession>
<evidence type="ECO:0000313" key="2">
    <source>
        <dbReference type="Proteomes" id="UP001595698"/>
    </source>
</evidence>
<proteinExistence type="predicted"/>
<evidence type="ECO:0000313" key="1">
    <source>
        <dbReference type="EMBL" id="MFC3986849.1"/>
    </source>
</evidence>
<dbReference type="Proteomes" id="UP001595698">
    <property type="component" value="Unassembled WGS sequence"/>
</dbReference>
<dbReference type="RefSeq" id="WP_386197193.1">
    <property type="nucleotide sequence ID" value="NZ_JBHSBC010000072.1"/>
</dbReference>
<organism evidence="1 2">
    <name type="scientific">Streptosporangium jomthongense</name>
    <dbReference type="NCBI Taxonomy" id="1193683"/>
    <lineage>
        <taxon>Bacteria</taxon>
        <taxon>Bacillati</taxon>
        <taxon>Actinomycetota</taxon>
        <taxon>Actinomycetes</taxon>
        <taxon>Streptosporangiales</taxon>
        <taxon>Streptosporangiaceae</taxon>
        <taxon>Streptosporangium</taxon>
    </lineage>
</organism>
<name>A0ABV8FDS5_9ACTN</name>
<keyword evidence="2" id="KW-1185">Reference proteome</keyword>
<reference evidence="2" key="1">
    <citation type="journal article" date="2019" name="Int. J. Syst. Evol. Microbiol.">
        <title>The Global Catalogue of Microorganisms (GCM) 10K type strain sequencing project: providing services to taxonomists for standard genome sequencing and annotation.</title>
        <authorList>
            <consortium name="The Broad Institute Genomics Platform"/>
            <consortium name="The Broad Institute Genome Sequencing Center for Infectious Disease"/>
            <person name="Wu L."/>
            <person name="Ma J."/>
        </authorList>
    </citation>
    <scope>NUCLEOTIDE SEQUENCE [LARGE SCALE GENOMIC DNA]</scope>
    <source>
        <strain evidence="2">TBRC 7912</strain>
    </source>
</reference>
<gene>
    <name evidence="1" type="ORF">ACFOYY_42435</name>
</gene>
<protein>
    <submittedName>
        <fullName evidence="1">Uncharacterized protein</fullName>
    </submittedName>
</protein>
<comment type="caution">
    <text evidence="1">The sequence shown here is derived from an EMBL/GenBank/DDBJ whole genome shotgun (WGS) entry which is preliminary data.</text>
</comment>